<dbReference type="GO" id="GO:0005524">
    <property type="term" value="F:ATP binding"/>
    <property type="evidence" value="ECO:0007669"/>
    <property type="project" value="UniProtKB-UniRule"/>
</dbReference>
<evidence type="ECO:0000256" key="15">
    <source>
        <dbReference type="RuleBase" id="RU362081"/>
    </source>
</evidence>
<keyword evidence="9 15" id="KW-0067">ATP-binding</keyword>
<dbReference type="GO" id="GO:0043682">
    <property type="term" value="F:P-type divalent copper transporter activity"/>
    <property type="evidence" value="ECO:0007669"/>
    <property type="project" value="TreeGrafter"/>
</dbReference>
<dbReference type="GO" id="GO:0005507">
    <property type="term" value="F:copper ion binding"/>
    <property type="evidence" value="ECO:0007669"/>
    <property type="project" value="TreeGrafter"/>
</dbReference>
<dbReference type="GO" id="GO:0016887">
    <property type="term" value="F:ATP hydrolysis activity"/>
    <property type="evidence" value="ECO:0007669"/>
    <property type="project" value="InterPro"/>
</dbReference>
<protein>
    <submittedName>
        <fullName evidence="17">Cu2+-exporting ATPase</fullName>
    </submittedName>
</protein>
<dbReference type="InterPro" id="IPR023298">
    <property type="entry name" value="ATPase_P-typ_TM_dom_sf"/>
</dbReference>
<dbReference type="FunFam" id="3.30.70.100:FF:000005">
    <property type="entry name" value="Copper-exporting P-type ATPase A"/>
    <property type="match status" value="1"/>
</dbReference>
<comment type="similarity">
    <text evidence="2 15">Belongs to the cation transport ATPase (P-type) (TC 3.A.3) family. Type IB subfamily.</text>
</comment>
<evidence type="ECO:0000256" key="7">
    <source>
        <dbReference type="ARBA" id="ARBA00022723"/>
    </source>
</evidence>
<dbReference type="PRINTS" id="PR00119">
    <property type="entry name" value="CATATPASE"/>
</dbReference>
<dbReference type="InterPro" id="IPR006121">
    <property type="entry name" value="HMA_dom"/>
</dbReference>
<dbReference type="Pfam" id="PF00403">
    <property type="entry name" value="HMA"/>
    <property type="match status" value="1"/>
</dbReference>
<evidence type="ECO:0000259" key="16">
    <source>
        <dbReference type="PROSITE" id="PS50846"/>
    </source>
</evidence>
<dbReference type="NCBIfam" id="TIGR01525">
    <property type="entry name" value="ATPase-IB_hvy"/>
    <property type="match status" value="1"/>
</dbReference>
<name>A0A1I6GEE1_9GAMM</name>
<accession>A0A1I6GEE1</accession>
<dbReference type="NCBIfam" id="TIGR01511">
    <property type="entry name" value="ATPase-IB1_Cu"/>
    <property type="match status" value="1"/>
</dbReference>
<evidence type="ECO:0000313" key="18">
    <source>
        <dbReference type="Proteomes" id="UP000199424"/>
    </source>
</evidence>
<evidence type="ECO:0000313" key="17">
    <source>
        <dbReference type="EMBL" id="SFR40457.1"/>
    </source>
</evidence>
<dbReference type="PROSITE" id="PS50846">
    <property type="entry name" value="HMA_2"/>
    <property type="match status" value="1"/>
</dbReference>
<dbReference type="InterPro" id="IPR008250">
    <property type="entry name" value="ATPase_P-typ_transduc_dom_A_sf"/>
</dbReference>
<feature type="transmembrane region" description="Helical" evidence="15">
    <location>
        <begin position="795"/>
        <end position="813"/>
    </location>
</feature>
<dbReference type="InterPro" id="IPR059000">
    <property type="entry name" value="ATPase_P-type_domA"/>
</dbReference>
<keyword evidence="5" id="KW-0597">Phosphoprotein</keyword>
<dbReference type="NCBIfam" id="TIGR01494">
    <property type="entry name" value="ATPase_P-type"/>
    <property type="match status" value="2"/>
</dbReference>
<evidence type="ECO:0000256" key="3">
    <source>
        <dbReference type="ARBA" id="ARBA00022448"/>
    </source>
</evidence>
<dbReference type="InterPro" id="IPR036163">
    <property type="entry name" value="HMA_dom_sf"/>
</dbReference>
<dbReference type="EMBL" id="FOYU01000001">
    <property type="protein sequence ID" value="SFR40457.1"/>
    <property type="molecule type" value="Genomic_DNA"/>
</dbReference>
<keyword evidence="14 15" id="KW-0472">Membrane</keyword>
<dbReference type="InterPro" id="IPR023214">
    <property type="entry name" value="HAD_sf"/>
</dbReference>
<dbReference type="InterPro" id="IPR023299">
    <property type="entry name" value="ATPase_P-typ_cyto_dom_N"/>
</dbReference>
<dbReference type="InterPro" id="IPR027256">
    <property type="entry name" value="P-typ_ATPase_IB"/>
</dbReference>
<keyword evidence="7 15" id="KW-0479">Metal-binding</keyword>
<evidence type="ECO:0000256" key="12">
    <source>
        <dbReference type="ARBA" id="ARBA00022989"/>
    </source>
</evidence>
<dbReference type="SUPFAM" id="SSF56784">
    <property type="entry name" value="HAD-like"/>
    <property type="match status" value="1"/>
</dbReference>
<dbReference type="AlphaFoldDB" id="A0A1I6GEE1"/>
<feature type="transmembrane region" description="Helical" evidence="15">
    <location>
        <begin position="257"/>
        <end position="275"/>
    </location>
</feature>
<dbReference type="InterPro" id="IPR036412">
    <property type="entry name" value="HAD-like_sf"/>
</dbReference>
<proteinExistence type="inferred from homology"/>
<evidence type="ECO:0000256" key="2">
    <source>
        <dbReference type="ARBA" id="ARBA00006024"/>
    </source>
</evidence>
<dbReference type="SUPFAM" id="SSF81653">
    <property type="entry name" value="Calcium ATPase, transduction domain A"/>
    <property type="match status" value="1"/>
</dbReference>
<dbReference type="Pfam" id="PF00122">
    <property type="entry name" value="E1-E2_ATPase"/>
    <property type="match status" value="1"/>
</dbReference>
<reference evidence="18" key="1">
    <citation type="submission" date="2016-10" db="EMBL/GenBank/DDBJ databases">
        <authorList>
            <person name="Varghese N."/>
            <person name="Submissions S."/>
        </authorList>
    </citation>
    <scope>NUCLEOTIDE SEQUENCE [LARGE SCALE GENOMIC DNA]</scope>
    <source>
        <strain evidence="18">CGMCC 1.7285</strain>
    </source>
</reference>
<evidence type="ECO:0000256" key="10">
    <source>
        <dbReference type="ARBA" id="ARBA00022842"/>
    </source>
</evidence>
<dbReference type="InterPro" id="IPR018303">
    <property type="entry name" value="ATPase_P-typ_P_site"/>
</dbReference>
<keyword evidence="3" id="KW-0813">Transport</keyword>
<evidence type="ECO:0000256" key="8">
    <source>
        <dbReference type="ARBA" id="ARBA00022741"/>
    </source>
</evidence>
<dbReference type="Gene3D" id="3.30.70.100">
    <property type="match status" value="1"/>
</dbReference>
<keyword evidence="4 15" id="KW-1003">Cell membrane</keyword>
<keyword evidence="13" id="KW-0406">Ion transport</keyword>
<feature type="transmembrane region" description="Helical" evidence="15">
    <location>
        <begin position="462"/>
        <end position="485"/>
    </location>
</feature>
<evidence type="ECO:0000256" key="13">
    <source>
        <dbReference type="ARBA" id="ARBA00023065"/>
    </source>
</evidence>
<dbReference type="CDD" id="cd00371">
    <property type="entry name" value="HMA"/>
    <property type="match status" value="1"/>
</dbReference>
<sequence length="814" mass="89337">MTQTKLPDVPDGQCFHCLQPLPADGGYRVVLNNQQHQVCCYGCQAVAETIAQQNLLHFYQYRDTSNPLQIPLIPEELQQLTAYDDEQLQQQFTRVDGDARSINLSIEGMTCSACAWLIEQHVSRLPGILQVQVNATTERVNVRWLPSTVKLSAILQAIAELGYRALPFQAANQEQEFKQRRRYFVTRLGVAGLATMQVMMLAVGLYFGVVSDLDPQLRQFMWWISLFMATPVLLYSAQPFYISAIRSIQAGQPNMDVPVTFALLSAYGASAYATFINEGEVYFESVAMFTFFLLVGRYFELLARQKAVSAASNLVKLLPAIAQRETAVGEAESVAVSHLQVGDVIHVMPGATVPADGELLSSSAGVNESILTGESRVVNKRQSDTVLAGSINQNQAIRVKVTAIQQETVLASIIELQDLALSRKPKLARVAERMASKFVVRILMLAATTFLIWTVIDPAEAFWVTLSVLVATCPCALALAAPTAVTGAIHKLNKAGILLRNADVLQILPDVKTVFVDKTGTLTTGEFKLQEFYIHQKPDSLSFSESKLKALVQALENHSEHPIATALRHLTSERATLTDITNETGFGIDATWEYESDKSVPVRIGSLRYIQQWHPDFKPSLNQCQVFLATDDKVLAELHVGDKLREDAKATILAMQTAGIEVIMLTGDRLELAEVVASELGIKQVFADLLPADKLEKLSAAQQHGAVAMIGDGLNDGPVLAQADVSITFGHAADLARTAADVVLLRNQFSALDQFRTITLKARNILRQNILWALIYNIGILPVAMAGFVTPYIAAIGMSLSSLIVLVNSLRLYR</sequence>
<keyword evidence="12 15" id="KW-1133">Transmembrane helix</keyword>
<dbReference type="CDD" id="cd02079">
    <property type="entry name" value="P-type_ATPase_HM"/>
    <property type="match status" value="1"/>
</dbReference>
<dbReference type="SUPFAM" id="SSF81665">
    <property type="entry name" value="Calcium ATPase, transmembrane domain M"/>
    <property type="match status" value="1"/>
</dbReference>
<dbReference type="Gene3D" id="3.40.50.1000">
    <property type="entry name" value="HAD superfamily/HAD-like"/>
    <property type="match status" value="1"/>
</dbReference>
<organism evidence="17 18">
    <name type="scientific">Pseudidiomarina maritima</name>
    <dbReference type="NCBI Taxonomy" id="519453"/>
    <lineage>
        <taxon>Bacteria</taxon>
        <taxon>Pseudomonadati</taxon>
        <taxon>Pseudomonadota</taxon>
        <taxon>Gammaproteobacteria</taxon>
        <taxon>Alteromonadales</taxon>
        <taxon>Idiomarinaceae</taxon>
        <taxon>Pseudidiomarina</taxon>
    </lineage>
</organism>
<dbReference type="Gene3D" id="3.40.1110.10">
    <property type="entry name" value="Calcium-transporting ATPase, cytoplasmic domain N"/>
    <property type="match status" value="1"/>
</dbReference>
<feature type="domain" description="HMA" evidence="16">
    <location>
        <begin position="100"/>
        <end position="166"/>
    </location>
</feature>
<keyword evidence="6 15" id="KW-0812">Transmembrane</keyword>
<dbReference type="PRINTS" id="PR00943">
    <property type="entry name" value="CUATPASE"/>
</dbReference>
<keyword evidence="18" id="KW-1185">Reference proteome</keyword>
<dbReference type="GO" id="GO:0005886">
    <property type="term" value="C:plasma membrane"/>
    <property type="evidence" value="ECO:0007669"/>
    <property type="project" value="UniProtKB-SubCell"/>
</dbReference>
<dbReference type="GO" id="GO:0055070">
    <property type="term" value="P:copper ion homeostasis"/>
    <property type="evidence" value="ECO:0007669"/>
    <property type="project" value="TreeGrafter"/>
</dbReference>
<evidence type="ECO:0000256" key="6">
    <source>
        <dbReference type="ARBA" id="ARBA00022692"/>
    </source>
</evidence>
<feature type="transmembrane region" description="Helical" evidence="15">
    <location>
        <begin position="438"/>
        <end position="456"/>
    </location>
</feature>
<evidence type="ECO:0000256" key="11">
    <source>
        <dbReference type="ARBA" id="ARBA00022967"/>
    </source>
</evidence>
<feature type="transmembrane region" description="Helical" evidence="15">
    <location>
        <begin position="770"/>
        <end position="789"/>
    </location>
</feature>
<dbReference type="SUPFAM" id="SSF55008">
    <property type="entry name" value="HMA, heavy metal-associated domain"/>
    <property type="match status" value="1"/>
</dbReference>
<dbReference type="RefSeq" id="WP_092855032.1">
    <property type="nucleotide sequence ID" value="NZ_FOYU01000001.1"/>
</dbReference>
<keyword evidence="11" id="KW-1278">Translocase</keyword>
<evidence type="ECO:0000256" key="4">
    <source>
        <dbReference type="ARBA" id="ARBA00022475"/>
    </source>
</evidence>
<feature type="transmembrane region" description="Helical" evidence="15">
    <location>
        <begin position="188"/>
        <end position="208"/>
    </location>
</feature>
<dbReference type="PANTHER" id="PTHR43520:SF5">
    <property type="entry name" value="CATION-TRANSPORTING P-TYPE ATPASE-RELATED"/>
    <property type="match status" value="1"/>
</dbReference>
<evidence type="ECO:0000256" key="14">
    <source>
        <dbReference type="ARBA" id="ARBA00023136"/>
    </source>
</evidence>
<comment type="subcellular location">
    <subcellularLocation>
        <location evidence="1">Cell membrane</location>
        <topology evidence="1">Multi-pass membrane protein</topology>
    </subcellularLocation>
</comment>
<feature type="transmembrane region" description="Helical" evidence="15">
    <location>
        <begin position="220"/>
        <end position="237"/>
    </location>
</feature>
<dbReference type="Proteomes" id="UP000199424">
    <property type="component" value="Unassembled WGS sequence"/>
</dbReference>
<dbReference type="PANTHER" id="PTHR43520">
    <property type="entry name" value="ATP7, ISOFORM B"/>
    <property type="match status" value="1"/>
</dbReference>
<dbReference type="InterPro" id="IPR001757">
    <property type="entry name" value="P_typ_ATPase"/>
</dbReference>
<keyword evidence="8 15" id="KW-0547">Nucleotide-binding</keyword>
<dbReference type="Pfam" id="PF00702">
    <property type="entry name" value="Hydrolase"/>
    <property type="match status" value="1"/>
</dbReference>
<gene>
    <name evidence="17" type="ORF">SAMN04488070_0553</name>
</gene>
<dbReference type="Gene3D" id="2.70.150.10">
    <property type="entry name" value="Calcium-transporting ATPase, cytoplasmic transduction domain A"/>
    <property type="match status" value="1"/>
</dbReference>
<dbReference type="Pfam" id="PF12156">
    <property type="entry name" value="ATPase-cat_bd"/>
    <property type="match status" value="1"/>
</dbReference>
<evidence type="ECO:0000256" key="9">
    <source>
        <dbReference type="ARBA" id="ARBA00022840"/>
    </source>
</evidence>
<dbReference type="PROSITE" id="PS00154">
    <property type="entry name" value="ATPASE_E1_E2"/>
    <property type="match status" value="1"/>
</dbReference>
<dbReference type="InterPro" id="IPR021993">
    <property type="entry name" value="ATPase-cat-bd"/>
</dbReference>
<evidence type="ECO:0000256" key="1">
    <source>
        <dbReference type="ARBA" id="ARBA00004651"/>
    </source>
</evidence>
<evidence type="ECO:0000256" key="5">
    <source>
        <dbReference type="ARBA" id="ARBA00022553"/>
    </source>
</evidence>
<feature type="transmembrane region" description="Helical" evidence="15">
    <location>
        <begin position="281"/>
        <end position="299"/>
    </location>
</feature>
<keyword evidence="10" id="KW-0460">Magnesium</keyword>